<evidence type="ECO:0000313" key="3">
    <source>
        <dbReference type="Proteomes" id="UP000001683"/>
    </source>
</evidence>
<dbReference type="OrthoDB" id="1696956at2"/>
<reference evidence="2 3" key="2">
    <citation type="journal article" date="2011" name="J. Bacteriol.">
        <title>Complete genome sequence of the anaerobic, halophilic alkalithermophile Natranaerobius thermophilus JW/NM-WN-LF.</title>
        <authorList>
            <person name="Zhao B."/>
            <person name="Mesbah N.M."/>
            <person name="Dalin E."/>
            <person name="Goodwin L."/>
            <person name="Nolan M."/>
            <person name="Pitluck S."/>
            <person name="Chertkov O."/>
            <person name="Brettin T.S."/>
            <person name="Han J."/>
            <person name="Larimer F.W."/>
            <person name="Land M.L."/>
            <person name="Hauser L."/>
            <person name="Kyrpides N."/>
            <person name="Wiegel J."/>
        </authorList>
    </citation>
    <scope>NUCLEOTIDE SEQUENCE [LARGE SCALE GENOMIC DNA]</scope>
    <source>
        <strain evidence="3">ATCC BAA-1301 / DSM 18059 / JW/NM-WN-LF</strain>
    </source>
</reference>
<name>B2A5K9_NATTJ</name>
<keyword evidence="1" id="KW-0472">Membrane</keyword>
<feature type="transmembrane region" description="Helical" evidence="1">
    <location>
        <begin position="108"/>
        <end position="125"/>
    </location>
</feature>
<keyword evidence="1" id="KW-1133">Transmembrane helix</keyword>
<dbReference type="STRING" id="457570.Nther_1792"/>
<dbReference type="HOGENOM" id="CLU_101810_0_0_9"/>
<feature type="transmembrane region" description="Helical" evidence="1">
    <location>
        <begin position="12"/>
        <end position="40"/>
    </location>
</feature>
<evidence type="ECO:0000256" key="1">
    <source>
        <dbReference type="SAM" id="Phobius"/>
    </source>
</evidence>
<gene>
    <name evidence="2" type="ordered locus">Nther_1792</name>
</gene>
<dbReference type="AlphaFoldDB" id="B2A5K9"/>
<organism evidence="2 3">
    <name type="scientific">Natranaerobius thermophilus (strain ATCC BAA-1301 / DSM 18059 / JW/NM-WN-LF)</name>
    <dbReference type="NCBI Taxonomy" id="457570"/>
    <lineage>
        <taxon>Bacteria</taxon>
        <taxon>Bacillati</taxon>
        <taxon>Bacillota</taxon>
        <taxon>Clostridia</taxon>
        <taxon>Natranaerobiales</taxon>
        <taxon>Natranaerobiaceae</taxon>
        <taxon>Natranaerobius</taxon>
    </lineage>
</organism>
<feature type="transmembrane region" description="Helical" evidence="1">
    <location>
        <begin position="60"/>
        <end position="79"/>
    </location>
</feature>
<dbReference type="Proteomes" id="UP000001683">
    <property type="component" value="Chromosome"/>
</dbReference>
<proteinExistence type="predicted"/>
<keyword evidence="1" id="KW-0812">Transmembrane</keyword>
<dbReference type="InParanoid" id="B2A5K9"/>
<protein>
    <submittedName>
        <fullName evidence="2">Uncharacterized protein</fullName>
    </submittedName>
</protein>
<keyword evidence="3" id="KW-1185">Reference proteome</keyword>
<accession>B2A5K9</accession>
<evidence type="ECO:0000313" key="2">
    <source>
        <dbReference type="EMBL" id="ACB85364.1"/>
    </source>
</evidence>
<dbReference type="KEGG" id="nth:Nther_1792"/>
<reference evidence="2 3" key="1">
    <citation type="submission" date="2008-04" db="EMBL/GenBank/DDBJ databases">
        <title>Complete sequence of chromosome of Natranaerobius thermophilus JW/NM-WN-LF.</title>
        <authorList>
            <consortium name="US DOE Joint Genome Institute"/>
            <person name="Copeland A."/>
            <person name="Lucas S."/>
            <person name="Lapidus A."/>
            <person name="Glavina del Rio T."/>
            <person name="Dalin E."/>
            <person name="Tice H."/>
            <person name="Bruce D."/>
            <person name="Goodwin L."/>
            <person name="Pitluck S."/>
            <person name="Chertkov O."/>
            <person name="Brettin T."/>
            <person name="Detter J.C."/>
            <person name="Han C."/>
            <person name="Kuske C.R."/>
            <person name="Schmutz J."/>
            <person name="Larimer F."/>
            <person name="Land M."/>
            <person name="Hauser L."/>
            <person name="Kyrpides N."/>
            <person name="Lykidis A."/>
            <person name="Mesbah N.M."/>
            <person name="Wiegel J."/>
        </authorList>
    </citation>
    <scope>NUCLEOTIDE SEQUENCE [LARGE SCALE GENOMIC DNA]</scope>
    <source>
        <strain evidence="3">ATCC BAA-1301 / DSM 18059 / JW/NM-WN-LF</strain>
    </source>
</reference>
<dbReference type="EMBL" id="CP001034">
    <property type="protein sequence ID" value="ACB85364.1"/>
    <property type="molecule type" value="Genomic_DNA"/>
</dbReference>
<dbReference type="RefSeq" id="WP_012448231.1">
    <property type="nucleotide sequence ID" value="NC_010718.1"/>
</dbReference>
<sequence length="212" mass="24359">MRMKWNKEINELLIKAASVIEKFVALALLVGVVLGLYLYIVTGNFYQNFFGENIYDNFRNFISLILIFVIALELSEMLLIKRPGTIVEIFFLAIARKLLVYTENTYELVLGVIALAGVFMIRKYLFIDHFEPYESVIVGGNTFIKDANKIAGVNILQDPSETTINQLLHKLSEEERRQLVENLTFTVGDAKLTILDMNQEFISKVRIKRLNN</sequence>